<dbReference type="Pfam" id="PF04186">
    <property type="entry name" value="FxsA"/>
    <property type="match status" value="1"/>
</dbReference>
<dbReference type="PANTHER" id="PTHR35335:SF1">
    <property type="entry name" value="UPF0716 PROTEIN FXSA"/>
    <property type="match status" value="1"/>
</dbReference>
<keyword evidence="4" id="KW-1185">Reference proteome</keyword>
<dbReference type="EMBL" id="LT629765">
    <property type="protein sequence ID" value="SDS07597.1"/>
    <property type="molecule type" value="Genomic_DNA"/>
</dbReference>
<evidence type="ECO:0000256" key="2">
    <source>
        <dbReference type="SAM" id="Phobius"/>
    </source>
</evidence>
<feature type="compositionally biased region" description="Basic and acidic residues" evidence="1">
    <location>
        <begin position="155"/>
        <end position="164"/>
    </location>
</feature>
<dbReference type="RefSeq" id="WP_019194665.1">
    <property type="nucleotide sequence ID" value="NZ_LT629765.1"/>
</dbReference>
<keyword evidence="2" id="KW-0472">Membrane</keyword>
<reference evidence="3 4" key="1">
    <citation type="submission" date="2016-10" db="EMBL/GenBank/DDBJ databases">
        <authorList>
            <person name="de Groot N.N."/>
        </authorList>
    </citation>
    <scope>NUCLEOTIDE SEQUENCE [LARGE SCALE GENOMIC DNA]</scope>
    <source>
        <strain evidence="3 4">DSM 45434</strain>
    </source>
</reference>
<keyword evidence="2" id="KW-1133">Transmembrane helix</keyword>
<dbReference type="STRING" id="1203190.GCA_000312345_01867"/>
<protein>
    <submittedName>
        <fullName evidence="3">UPF0716 protein FxsA</fullName>
    </submittedName>
</protein>
<evidence type="ECO:0000313" key="3">
    <source>
        <dbReference type="EMBL" id="SDS07597.1"/>
    </source>
</evidence>
<feature type="compositionally biased region" description="Low complexity" evidence="1">
    <location>
        <begin position="137"/>
        <end position="153"/>
    </location>
</feature>
<dbReference type="InterPro" id="IPR007313">
    <property type="entry name" value="FxsA"/>
</dbReference>
<proteinExistence type="predicted"/>
<dbReference type="AlphaFoldDB" id="A0A1H1P8S9"/>
<accession>A0A1H1P8S9</accession>
<dbReference type="NCBIfam" id="NF008528">
    <property type="entry name" value="PRK11463.1-2"/>
    <property type="match status" value="1"/>
</dbReference>
<feature type="compositionally biased region" description="Basic and acidic residues" evidence="1">
    <location>
        <begin position="170"/>
        <end position="185"/>
    </location>
</feature>
<organism evidence="3 4">
    <name type="scientific">Corynebacterium timonense</name>
    <dbReference type="NCBI Taxonomy" id="441500"/>
    <lineage>
        <taxon>Bacteria</taxon>
        <taxon>Bacillati</taxon>
        <taxon>Actinomycetota</taxon>
        <taxon>Actinomycetes</taxon>
        <taxon>Mycobacteriales</taxon>
        <taxon>Corynebacteriaceae</taxon>
        <taxon>Corynebacterium</taxon>
    </lineage>
</organism>
<dbReference type="PANTHER" id="PTHR35335">
    <property type="entry name" value="UPF0716 PROTEIN FXSA"/>
    <property type="match status" value="1"/>
</dbReference>
<dbReference type="GO" id="GO:0016020">
    <property type="term" value="C:membrane"/>
    <property type="evidence" value="ECO:0007669"/>
    <property type="project" value="InterPro"/>
</dbReference>
<evidence type="ECO:0000256" key="1">
    <source>
        <dbReference type="SAM" id="MobiDB-lite"/>
    </source>
</evidence>
<evidence type="ECO:0000313" key="4">
    <source>
        <dbReference type="Proteomes" id="UP000182237"/>
    </source>
</evidence>
<keyword evidence="2" id="KW-0812">Transmembrane</keyword>
<dbReference type="OrthoDB" id="4422778at2"/>
<feature type="region of interest" description="Disordered" evidence="1">
    <location>
        <begin position="133"/>
        <end position="185"/>
    </location>
</feature>
<name>A0A1H1P8S9_9CORY</name>
<feature type="transmembrane region" description="Helical" evidence="2">
    <location>
        <begin position="68"/>
        <end position="94"/>
    </location>
</feature>
<sequence length="185" mass="19739">MRLLLFAYFVVEVLAFIGVSSQIGLGWAFLAVFALSVFGGLGANIALRNSLRRAAGGQGSLGRLAGDGALLAVGWLLCILPGFVSSAVGLIMVFPPTRALLRRALTASATKAMEDFSVRVYSASPVAQYRTSYGTFTTPPTESSQPSQSSQPEVDVEKLEEWFRADSATDDDRRRGRDNGPEGTS</sequence>
<dbReference type="Proteomes" id="UP000182237">
    <property type="component" value="Chromosome I"/>
</dbReference>
<dbReference type="eggNOG" id="COG3030">
    <property type="taxonomic scope" value="Bacteria"/>
</dbReference>
<feature type="transmembrane region" description="Helical" evidence="2">
    <location>
        <begin position="25"/>
        <end position="47"/>
    </location>
</feature>
<gene>
    <name evidence="3" type="ORF">SAMN04488539_0956</name>
</gene>